<dbReference type="GO" id="GO:0005507">
    <property type="term" value="F:copper ion binding"/>
    <property type="evidence" value="ECO:0007669"/>
    <property type="project" value="InterPro"/>
</dbReference>
<keyword evidence="3 12" id="KW-0813">Transport</keyword>
<evidence type="ECO:0000256" key="7">
    <source>
        <dbReference type="ARBA" id="ARBA00022967"/>
    </source>
</evidence>
<dbReference type="PANTHER" id="PTHR22888">
    <property type="entry name" value="CYTOCHROME C OXIDASE, SUBUNIT II"/>
    <property type="match status" value="1"/>
</dbReference>
<feature type="transmembrane region" description="Helical" evidence="15">
    <location>
        <begin position="95"/>
        <end position="115"/>
    </location>
</feature>
<evidence type="ECO:0000259" key="16">
    <source>
        <dbReference type="PROSITE" id="PS50857"/>
    </source>
</evidence>
<organism evidence="18 19">
    <name type="scientific">Alienimonas californiensis</name>
    <dbReference type="NCBI Taxonomy" id="2527989"/>
    <lineage>
        <taxon>Bacteria</taxon>
        <taxon>Pseudomonadati</taxon>
        <taxon>Planctomycetota</taxon>
        <taxon>Planctomycetia</taxon>
        <taxon>Planctomycetales</taxon>
        <taxon>Planctomycetaceae</taxon>
        <taxon>Alienimonas</taxon>
    </lineage>
</organism>
<dbReference type="Proteomes" id="UP000318741">
    <property type="component" value="Chromosome"/>
</dbReference>
<evidence type="ECO:0000256" key="10">
    <source>
        <dbReference type="ARBA" id="ARBA00023008"/>
    </source>
</evidence>
<comment type="cofactor">
    <cofactor evidence="13">
        <name>Cu cation</name>
        <dbReference type="ChEBI" id="CHEBI:23378"/>
    </cofactor>
    <text evidence="13">Binds a copper A center.</text>
</comment>
<evidence type="ECO:0000256" key="5">
    <source>
        <dbReference type="ARBA" id="ARBA00022692"/>
    </source>
</evidence>
<dbReference type="InterPro" id="IPR008972">
    <property type="entry name" value="Cupredoxin"/>
</dbReference>
<dbReference type="InterPro" id="IPR011759">
    <property type="entry name" value="Cyt_c_oxidase_su2_TM_dom"/>
</dbReference>
<dbReference type="EC" id="7.1.1.9" evidence="13"/>
<evidence type="ECO:0000313" key="18">
    <source>
        <dbReference type="EMBL" id="QDT17681.1"/>
    </source>
</evidence>
<dbReference type="PANTHER" id="PTHR22888:SF9">
    <property type="entry name" value="CYTOCHROME C OXIDASE SUBUNIT 2"/>
    <property type="match status" value="1"/>
</dbReference>
<reference evidence="18 19" key="1">
    <citation type="submission" date="2019-02" db="EMBL/GenBank/DDBJ databases">
        <title>Deep-cultivation of Planctomycetes and their phenomic and genomic characterization uncovers novel biology.</title>
        <authorList>
            <person name="Wiegand S."/>
            <person name="Jogler M."/>
            <person name="Boedeker C."/>
            <person name="Pinto D."/>
            <person name="Vollmers J."/>
            <person name="Rivas-Marin E."/>
            <person name="Kohn T."/>
            <person name="Peeters S.H."/>
            <person name="Heuer A."/>
            <person name="Rast P."/>
            <person name="Oberbeckmann S."/>
            <person name="Bunk B."/>
            <person name="Jeske O."/>
            <person name="Meyerdierks A."/>
            <person name="Storesund J.E."/>
            <person name="Kallscheuer N."/>
            <person name="Luecker S."/>
            <person name="Lage O.M."/>
            <person name="Pohl T."/>
            <person name="Merkel B.J."/>
            <person name="Hornburger P."/>
            <person name="Mueller R.-W."/>
            <person name="Bruemmer F."/>
            <person name="Labrenz M."/>
            <person name="Spormann A.M."/>
            <person name="Op den Camp H."/>
            <person name="Overmann J."/>
            <person name="Amann R."/>
            <person name="Jetten M.S.M."/>
            <person name="Mascher T."/>
            <person name="Medema M.H."/>
            <person name="Devos D.P."/>
            <person name="Kaster A.-K."/>
            <person name="Ovreas L."/>
            <person name="Rohde M."/>
            <person name="Galperin M.Y."/>
            <person name="Jogler C."/>
        </authorList>
    </citation>
    <scope>NUCLEOTIDE SEQUENCE [LARGE SCALE GENOMIC DNA]</scope>
    <source>
        <strain evidence="18 19">CA12</strain>
    </source>
</reference>
<dbReference type="GO" id="GO:0016491">
    <property type="term" value="F:oxidoreductase activity"/>
    <property type="evidence" value="ECO:0007669"/>
    <property type="project" value="UniProtKB-KW"/>
</dbReference>
<dbReference type="PRINTS" id="PR01166">
    <property type="entry name" value="CYCOXIDASEII"/>
</dbReference>
<dbReference type="SUPFAM" id="SSF49503">
    <property type="entry name" value="Cupredoxins"/>
    <property type="match status" value="1"/>
</dbReference>
<dbReference type="Gene3D" id="1.10.287.90">
    <property type="match status" value="1"/>
</dbReference>
<dbReference type="Pfam" id="PF00116">
    <property type="entry name" value="COX2"/>
    <property type="match status" value="1"/>
</dbReference>
<dbReference type="Gene3D" id="2.60.40.420">
    <property type="entry name" value="Cupredoxins - blue copper proteins"/>
    <property type="match status" value="1"/>
</dbReference>
<evidence type="ECO:0000256" key="4">
    <source>
        <dbReference type="ARBA" id="ARBA00022660"/>
    </source>
</evidence>
<name>A0A517PEA9_9PLAN</name>
<dbReference type="InterPro" id="IPR001505">
    <property type="entry name" value="Copper_CuA"/>
</dbReference>
<comment type="catalytic activity">
    <reaction evidence="13">
        <text>4 Fe(II)-[cytochrome c] + O2 + 8 H(+)(in) = 4 Fe(III)-[cytochrome c] + 2 H2O + 4 H(+)(out)</text>
        <dbReference type="Rhea" id="RHEA:11436"/>
        <dbReference type="Rhea" id="RHEA-COMP:10350"/>
        <dbReference type="Rhea" id="RHEA-COMP:14399"/>
        <dbReference type="ChEBI" id="CHEBI:15377"/>
        <dbReference type="ChEBI" id="CHEBI:15378"/>
        <dbReference type="ChEBI" id="CHEBI:15379"/>
        <dbReference type="ChEBI" id="CHEBI:29033"/>
        <dbReference type="ChEBI" id="CHEBI:29034"/>
        <dbReference type="EC" id="7.1.1.9"/>
    </reaction>
</comment>
<keyword evidence="18" id="KW-0560">Oxidoreductase</keyword>
<keyword evidence="7" id="KW-1278">Translocase</keyword>
<comment type="subcellular location">
    <subcellularLocation>
        <location evidence="12">Cell membrane</location>
        <topology evidence="12">Multi-pass membrane protein</topology>
    </subcellularLocation>
    <subcellularLocation>
        <location evidence="1">Membrane</location>
        <topology evidence="1">Multi-pass membrane protein</topology>
    </subcellularLocation>
</comment>
<feature type="transmembrane region" description="Helical" evidence="15">
    <location>
        <begin position="56"/>
        <end position="83"/>
    </location>
</feature>
<feature type="region of interest" description="Disordered" evidence="14">
    <location>
        <begin position="264"/>
        <end position="288"/>
    </location>
</feature>
<keyword evidence="4 12" id="KW-0679">Respiratory chain</keyword>
<keyword evidence="8 12" id="KW-0249">Electron transport</keyword>
<dbReference type="SUPFAM" id="SSF81464">
    <property type="entry name" value="Cytochrome c oxidase subunit II-like, transmembrane region"/>
    <property type="match status" value="1"/>
</dbReference>
<feature type="domain" description="Cytochrome oxidase subunit II copper A binding" evidence="16">
    <location>
        <begin position="132"/>
        <end position="255"/>
    </location>
</feature>
<dbReference type="InterPro" id="IPR002429">
    <property type="entry name" value="CcO_II-like_C"/>
</dbReference>
<evidence type="ECO:0000256" key="14">
    <source>
        <dbReference type="SAM" id="MobiDB-lite"/>
    </source>
</evidence>
<gene>
    <name evidence="18" type="primary">ctaC_3</name>
    <name evidence="18" type="ORF">CA12_38120</name>
</gene>
<evidence type="ECO:0000256" key="12">
    <source>
        <dbReference type="RuleBase" id="RU000456"/>
    </source>
</evidence>
<keyword evidence="9 15" id="KW-1133">Transmembrane helix</keyword>
<dbReference type="EMBL" id="CP036265">
    <property type="protein sequence ID" value="QDT17681.1"/>
    <property type="molecule type" value="Genomic_DNA"/>
</dbReference>
<evidence type="ECO:0000256" key="6">
    <source>
        <dbReference type="ARBA" id="ARBA00022723"/>
    </source>
</evidence>
<evidence type="ECO:0000256" key="13">
    <source>
        <dbReference type="RuleBase" id="RU004024"/>
    </source>
</evidence>
<evidence type="ECO:0000256" key="15">
    <source>
        <dbReference type="SAM" id="Phobius"/>
    </source>
</evidence>
<dbReference type="InterPro" id="IPR045187">
    <property type="entry name" value="CcO_II"/>
</dbReference>
<protein>
    <recommendedName>
        <fullName evidence="13">Cytochrome c oxidase subunit 2</fullName>
        <ecNumber evidence="13">7.1.1.9</ecNumber>
    </recommendedName>
</protein>
<evidence type="ECO:0000256" key="8">
    <source>
        <dbReference type="ARBA" id="ARBA00022982"/>
    </source>
</evidence>
<dbReference type="KEGG" id="acaf:CA12_38120"/>
<evidence type="ECO:0000259" key="17">
    <source>
        <dbReference type="PROSITE" id="PS50999"/>
    </source>
</evidence>
<dbReference type="Pfam" id="PF02790">
    <property type="entry name" value="COX2_TM"/>
    <property type="match status" value="1"/>
</dbReference>
<dbReference type="PROSITE" id="PS50857">
    <property type="entry name" value="COX2_CUA"/>
    <property type="match status" value="1"/>
</dbReference>
<dbReference type="InterPro" id="IPR036257">
    <property type="entry name" value="Cyt_c_oxidase_su2_TM_sf"/>
</dbReference>
<evidence type="ECO:0000256" key="2">
    <source>
        <dbReference type="ARBA" id="ARBA00007866"/>
    </source>
</evidence>
<dbReference type="PROSITE" id="PS00078">
    <property type="entry name" value="COX2"/>
    <property type="match status" value="1"/>
</dbReference>
<feature type="domain" description="Cytochrome oxidase subunit II transmembrane region profile" evidence="17">
    <location>
        <begin position="34"/>
        <end position="127"/>
    </location>
</feature>
<keyword evidence="19" id="KW-1185">Reference proteome</keyword>
<evidence type="ECO:0000256" key="9">
    <source>
        <dbReference type="ARBA" id="ARBA00022989"/>
    </source>
</evidence>
<dbReference type="GO" id="GO:0005886">
    <property type="term" value="C:plasma membrane"/>
    <property type="evidence" value="ECO:0007669"/>
    <property type="project" value="UniProtKB-SubCell"/>
</dbReference>
<comment type="similarity">
    <text evidence="2 12">Belongs to the cytochrome c oxidase subunit 2 family.</text>
</comment>
<evidence type="ECO:0000256" key="3">
    <source>
        <dbReference type="ARBA" id="ARBA00022448"/>
    </source>
</evidence>
<sequence>MKWVWVGLFALWPVAAVAVLAASPGLGWWFPQSYVDEAGAGSLESVNPLGREIDHLFYVILVICGVVFVLTQIGLAWALFGAAGRSRARYLHGNHVLEVVWTLIPAAALFFIAFYQMGAWAKFRVESYYPEGVTPVAEVTARMYEWRIRYPAPGKPLMDTPQPDDLYAVNELLIPAGQPVLIQLRSEDVQHSFSLPQFRIKQDALPGQRIPVWFQADVPGEYVLLCQELCGWGHYKMGGVVKAAPPEEHAAAMAAFAAERRSDGVTVENDEVTAALPDTDSTEPGERN</sequence>
<evidence type="ECO:0000313" key="19">
    <source>
        <dbReference type="Proteomes" id="UP000318741"/>
    </source>
</evidence>
<comment type="function">
    <text evidence="13">Subunits I and II form the functional core of the enzyme complex. Electrons originating in cytochrome c are transferred via heme a and Cu(A) to the binuclear center formed by heme a3 and Cu(B).</text>
</comment>
<dbReference type="GO" id="GO:0042773">
    <property type="term" value="P:ATP synthesis coupled electron transport"/>
    <property type="evidence" value="ECO:0007669"/>
    <property type="project" value="TreeGrafter"/>
</dbReference>
<keyword evidence="5 12" id="KW-0812">Transmembrane</keyword>
<evidence type="ECO:0000256" key="1">
    <source>
        <dbReference type="ARBA" id="ARBA00004141"/>
    </source>
</evidence>
<dbReference type="PROSITE" id="PS50999">
    <property type="entry name" value="COX2_TM"/>
    <property type="match status" value="1"/>
</dbReference>
<keyword evidence="11 15" id="KW-0472">Membrane</keyword>
<keyword evidence="10 13" id="KW-0186">Copper</keyword>
<keyword evidence="6 13" id="KW-0479">Metal-binding</keyword>
<evidence type="ECO:0000256" key="11">
    <source>
        <dbReference type="ARBA" id="ARBA00023136"/>
    </source>
</evidence>
<proteinExistence type="inferred from homology"/>
<dbReference type="GO" id="GO:0004129">
    <property type="term" value="F:cytochrome-c oxidase activity"/>
    <property type="evidence" value="ECO:0007669"/>
    <property type="project" value="UniProtKB-EC"/>
</dbReference>
<dbReference type="AlphaFoldDB" id="A0A517PEA9"/>
<accession>A0A517PEA9</accession>